<dbReference type="EMBL" id="HG676664">
    <property type="protein sequence ID" value="CDJ44195.1"/>
    <property type="molecule type" value="Genomic_DNA"/>
</dbReference>
<dbReference type="RefSeq" id="XP_013234944.1">
    <property type="nucleotide sequence ID" value="XM_013379490.1"/>
</dbReference>
<name>U6L8R8_EIMTE</name>
<gene>
    <name evidence="1" type="ORF">ETH_00028610</name>
</gene>
<organism evidence="1 2">
    <name type="scientific">Eimeria tenella</name>
    <name type="common">Coccidian parasite</name>
    <dbReference type="NCBI Taxonomy" id="5802"/>
    <lineage>
        <taxon>Eukaryota</taxon>
        <taxon>Sar</taxon>
        <taxon>Alveolata</taxon>
        <taxon>Apicomplexa</taxon>
        <taxon>Conoidasida</taxon>
        <taxon>Coccidia</taxon>
        <taxon>Eucoccidiorida</taxon>
        <taxon>Eimeriorina</taxon>
        <taxon>Eimeriidae</taxon>
        <taxon>Eimeria</taxon>
    </lineage>
</organism>
<proteinExistence type="predicted"/>
<sequence>MPNRRAEETSQDEALLQKQHEIYCEDVAALRSSSSNSSSIPELQQESFLAANAAAMEVNSGDYTTWYLRRRFLTLNPQYLNQDELVLPGSVCLELEELSGVVSPAVAV</sequence>
<accession>U6L8R8</accession>
<dbReference type="GeneID" id="25254815"/>
<dbReference type="Proteomes" id="UP000030747">
    <property type="component" value="Unassembled WGS sequence"/>
</dbReference>
<reference evidence="1" key="2">
    <citation type="submission" date="2013-10" db="EMBL/GenBank/DDBJ databases">
        <authorList>
            <person name="Aslett M."/>
        </authorList>
    </citation>
    <scope>NUCLEOTIDE SEQUENCE [LARGE SCALE GENOMIC DNA]</scope>
    <source>
        <strain evidence="1">Houghton</strain>
    </source>
</reference>
<evidence type="ECO:0000313" key="2">
    <source>
        <dbReference type="Proteomes" id="UP000030747"/>
    </source>
</evidence>
<dbReference type="OrthoDB" id="348874at2759"/>
<dbReference type="AlphaFoldDB" id="U6L8R8"/>
<keyword evidence="2" id="KW-1185">Reference proteome</keyword>
<evidence type="ECO:0000313" key="1">
    <source>
        <dbReference type="EMBL" id="CDJ44195.1"/>
    </source>
</evidence>
<protein>
    <submittedName>
        <fullName evidence="1">Uncharacterized protein</fullName>
    </submittedName>
</protein>
<reference evidence="1" key="1">
    <citation type="submission" date="2013-10" db="EMBL/GenBank/DDBJ databases">
        <title>Genomic analysis of the causative agents of coccidiosis in chickens.</title>
        <authorList>
            <person name="Reid A.J."/>
            <person name="Blake D."/>
            <person name="Billington K."/>
            <person name="Browne H."/>
            <person name="Dunn M."/>
            <person name="Hung S."/>
            <person name="Kawahara F."/>
            <person name="Miranda-Saavedra D."/>
            <person name="Mourier T."/>
            <person name="Nagra H."/>
            <person name="Otto T.D."/>
            <person name="Rawlings N."/>
            <person name="Sanchez A."/>
            <person name="Sanders M."/>
            <person name="Subramaniam C."/>
            <person name="Tay Y."/>
            <person name="Dear P."/>
            <person name="Doerig C."/>
            <person name="Gruber A."/>
            <person name="Parkinson J."/>
            <person name="Shirley M."/>
            <person name="Wan K.L."/>
            <person name="Berriman M."/>
            <person name="Tomley F."/>
            <person name="Pain A."/>
        </authorList>
    </citation>
    <scope>NUCLEOTIDE SEQUENCE [LARGE SCALE GENOMIC DNA]</scope>
    <source>
        <strain evidence="1">Houghton</strain>
    </source>
</reference>
<dbReference type="VEuPathDB" id="ToxoDB:ETH2_0951600"/>
<dbReference type="VEuPathDB" id="ToxoDB:ETH_00028610"/>